<evidence type="ECO:0000313" key="5">
    <source>
        <dbReference type="EMBL" id="PPQ85251.1"/>
    </source>
</evidence>
<evidence type="ECO:0000259" key="3">
    <source>
        <dbReference type="Pfam" id="PF24883"/>
    </source>
</evidence>
<accession>A0A409X3C8</accession>
<evidence type="ECO:0000313" key="6">
    <source>
        <dbReference type="Proteomes" id="UP000283269"/>
    </source>
</evidence>
<proteinExistence type="predicted"/>
<dbReference type="Gene3D" id="3.40.50.300">
    <property type="entry name" value="P-loop containing nucleotide triphosphate hydrolases"/>
    <property type="match status" value="1"/>
</dbReference>
<protein>
    <submittedName>
        <fullName evidence="5">Uncharacterized protein</fullName>
    </submittedName>
</protein>
<dbReference type="InterPro" id="IPR056693">
    <property type="entry name" value="DUF7791"/>
</dbReference>
<dbReference type="Pfam" id="PF25053">
    <property type="entry name" value="DUF7791"/>
    <property type="match status" value="1"/>
</dbReference>
<dbReference type="AlphaFoldDB" id="A0A409X3C8"/>
<evidence type="ECO:0000256" key="2">
    <source>
        <dbReference type="SAM" id="MobiDB-lite"/>
    </source>
</evidence>
<keyword evidence="6" id="KW-1185">Reference proteome</keyword>
<dbReference type="SUPFAM" id="SSF52540">
    <property type="entry name" value="P-loop containing nucleoside triphosphate hydrolases"/>
    <property type="match status" value="1"/>
</dbReference>
<feature type="domain" description="Nephrocystin 3-like N-terminal" evidence="3">
    <location>
        <begin position="124"/>
        <end position="307"/>
    </location>
</feature>
<dbReference type="InterPro" id="IPR027417">
    <property type="entry name" value="P-loop_NTPase"/>
</dbReference>
<gene>
    <name evidence="5" type="ORF">CVT25_010024</name>
</gene>
<organism evidence="5 6">
    <name type="scientific">Psilocybe cyanescens</name>
    <dbReference type="NCBI Taxonomy" id="93625"/>
    <lineage>
        <taxon>Eukaryota</taxon>
        <taxon>Fungi</taxon>
        <taxon>Dikarya</taxon>
        <taxon>Basidiomycota</taxon>
        <taxon>Agaricomycotina</taxon>
        <taxon>Agaricomycetes</taxon>
        <taxon>Agaricomycetidae</taxon>
        <taxon>Agaricales</taxon>
        <taxon>Agaricineae</taxon>
        <taxon>Strophariaceae</taxon>
        <taxon>Psilocybe</taxon>
    </lineage>
</organism>
<sequence length="849" mass="97699">MVSSDKTCFGLHIIASDILVRLECNNETQAQTWDEEDMAILNQRMEAIRFEIEEKSLDRPIKNRTAMNASNRYKSASALSSTVAADCDPKSEKFVLLRDFLLDALAFKAMNDREEQVTEAYSETFDWIYHETNHGFGTWLCSVDDASMYWIHGLPGSGKSTLMRYINQQSQTAEMLQKWAGDSPITLANFFFWESGTTAQRSQAGLLRSLLHQLLTQQPELIPAVFPGLWGKIWTADTRTRIQLTSTWSLSDLSDGFHRFFELRDSGRYICLLIDGLDEFEGDHQIIFDLLEHARQRPHTKICVSSRPWDVFQKAFRDIPALRLQDLTVNDMLQFVRGKLGEHKHIHQLMVTQPEAGAELVDVIVARADGVFLWVSLVVRTIVEKYQANHDLASVRRLVESLPKSLDDLFHYFLLAPTSNTRHKMSRIFQLIRAREVVCDFTRDDDSNLLHVWEMALTDDGIAALDTGAPIQEISENRVYDLCRQTIADISEHCAGLVEVHQTSIEKQRPAVQLKARRNNPFLARRKIMYLHRTVKDYLKQKEVWNAVVSHLPDIDAHLLHTRAVLFQFRFPIGAPRRQRNINEWWSRIVLAMTHARLCLPSSQQAMFDYLNAFDDTLNWYWPPRGGLVAIDSWARSCFGTYEERGSKQYPDPFLSLATKFGIKGYVETYLDTLEYEYEQGKPLLSYAVEYLIHRQHSVYPLSEPEIVDILLKNGENPNLIRQPDRDAIILRQNNEKAPKSDDEDHPAEAPKRKPPPALKTAWVAALEAVQQAHRKGWIEVYDISPEGTARWARILRAFLEHGADPDVVVAATYRDKAESALELLTRVFEAYRSREVQRVRELLMMKLG</sequence>
<feature type="region of interest" description="Disordered" evidence="2">
    <location>
        <begin position="736"/>
        <end position="756"/>
    </location>
</feature>
<feature type="compositionally biased region" description="Basic and acidic residues" evidence="2">
    <location>
        <begin position="736"/>
        <end position="752"/>
    </location>
</feature>
<dbReference type="PANTHER" id="PTHR10039">
    <property type="entry name" value="AMELOGENIN"/>
    <property type="match status" value="1"/>
</dbReference>
<evidence type="ECO:0000259" key="4">
    <source>
        <dbReference type="Pfam" id="PF25053"/>
    </source>
</evidence>
<name>A0A409X3C8_PSICY</name>
<dbReference type="InterPro" id="IPR056884">
    <property type="entry name" value="NPHP3-like_N"/>
</dbReference>
<dbReference type="Pfam" id="PF24883">
    <property type="entry name" value="NPHP3_N"/>
    <property type="match status" value="1"/>
</dbReference>
<comment type="caution">
    <text evidence="5">The sequence shown here is derived from an EMBL/GenBank/DDBJ whole genome shotgun (WGS) entry which is preliminary data.</text>
</comment>
<dbReference type="Proteomes" id="UP000283269">
    <property type="component" value="Unassembled WGS sequence"/>
</dbReference>
<evidence type="ECO:0000256" key="1">
    <source>
        <dbReference type="ARBA" id="ARBA00022737"/>
    </source>
</evidence>
<dbReference type="EMBL" id="NHYD01002737">
    <property type="protein sequence ID" value="PPQ85251.1"/>
    <property type="molecule type" value="Genomic_DNA"/>
</dbReference>
<dbReference type="OrthoDB" id="443402at2759"/>
<keyword evidence="1" id="KW-0677">Repeat</keyword>
<dbReference type="InParanoid" id="A0A409X3C8"/>
<reference evidence="5 6" key="1">
    <citation type="journal article" date="2018" name="Evol. Lett.">
        <title>Horizontal gene cluster transfer increased hallucinogenic mushroom diversity.</title>
        <authorList>
            <person name="Reynolds H.T."/>
            <person name="Vijayakumar V."/>
            <person name="Gluck-Thaler E."/>
            <person name="Korotkin H.B."/>
            <person name="Matheny P.B."/>
            <person name="Slot J.C."/>
        </authorList>
    </citation>
    <scope>NUCLEOTIDE SEQUENCE [LARGE SCALE GENOMIC DNA]</scope>
    <source>
        <strain evidence="5 6">2631</strain>
    </source>
</reference>
<dbReference type="PANTHER" id="PTHR10039:SF5">
    <property type="entry name" value="NACHT DOMAIN-CONTAINING PROTEIN"/>
    <property type="match status" value="1"/>
</dbReference>
<feature type="domain" description="DUF7791" evidence="4">
    <location>
        <begin position="422"/>
        <end position="570"/>
    </location>
</feature>
<dbReference type="STRING" id="93625.A0A409X3C8"/>